<dbReference type="OMA" id="MGECYYY"/>
<dbReference type="STRING" id="296587.C1E8Z4"/>
<feature type="compositionally biased region" description="Acidic residues" evidence="3">
    <location>
        <begin position="539"/>
        <end position="570"/>
    </location>
</feature>
<dbReference type="PANTHER" id="PTHR12558:SF36">
    <property type="entry name" value="ANAPHASE-PROMOTING COMPLEX SUBUNIT 7"/>
    <property type="match status" value="1"/>
</dbReference>
<feature type="repeat" description="TPR" evidence="2">
    <location>
        <begin position="345"/>
        <end position="378"/>
    </location>
</feature>
<dbReference type="GO" id="GO:0016567">
    <property type="term" value="P:protein ubiquitination"/>
    <property type="evidence" value="ECO:0007669"/>
    <property type="project" value="TreeGrafter"/>
</dbReference>
<feature type="repeat" description="TPR" evidence="2">
    <location>
        <begin position="245"/>
        <end position="278"/>
    </location>
</feature>
<dbReference type="SUPFAM" id="SSF48452">
    <property type="entry name" value="TPR-like"/>
    <property type="match status" value="3"/>
</dbReference>
<dbReference type="RefSeq" id="XP_002502982.1">
    <property type="nucleotide sequence ID" value="XM_002502936.1"/>
</dbReference>
<dbReference type="EMBL" id="CP001327">
    <property type="protein sequence ID" value="ACO64240.1"/>
    <property type="molecule type" value="Genomic_DNA"/>
</dbReference>
<dbReference type="GO" id="GO:0045842">
    <property type="term" value="P:positive regulation of mitotic metaphase/anaphase transition"/>
    <property type="evidence" value="ECO:0007669"/>
    <property type="project" value="TreeGrafter"/>
</dbReference>
<evidence type="ECO:0000256" key="1">
    <source>
        <dbReference type="ARBA" id="ARBA00022803"/>
    </source>
</evidence>
<dbReference type="InterPro" id="IPR019734">
    <property type="entry name" value="TPR_rpt"/>
</dbReference>
<feature type="repeat" description="TPR" evidence="2">
    <location>
        <begin position="486"/>
        <end position="519"/>
    </location>
</feature>
<dbReference type="Pfam" id="PF13181">
    <property type="entry name" value="TPR_8"/>
    <property type="match status" value="1"/>
</dbReference>
<feature type="compositionally biased region" description="Basic and acidic residues" evidence="3">
    <location>
        <begin position="524"/>
        <end position="537"/>
    </location>
</feature>
<sequence length="570" mass="61567">MASTQQVRAMERLLAAEMWESAEALGGFLCSASPRIPPDAVASAERARHLALFGDALLGKGEHRRALNAFRQALSVNRLAPKVPTGNNRSSAMGTPETPATPGISPPVDEASLKFKIGRCHLALREYRAALAELETIPARARTLPVTMTLAKTYRRTGYERAAVACYKEVVRDCPYAVDAIAALAELGCSAEEIRADAHHEEPPGDASYGWLHHLAEAHGAARSHRLEAAASHLRRLDEIFPDDPRVWCQLARVHRDRGDVQEAADCYRRCVRSDPCVVDCMDAFAALLNGPSVELNALVNNLLENAPGRAESWSAAALYWESRGDAEKALSFAERASDIDDQHVTAHVTKGYLRLKCKRADAAVHAFKRALQLAPATRTYAGLVASYLILGRIKEATATAKECARAAPNASASHALLGDVEAAAQGHRDRARRFYEHSLKLDPSCAGVAAALAETHAASGRSEAAAELLRRHLDTHAAHDAGAQVALHCRLGAVLAQSKQLADALGHYQSALAIYPESDEARRGVSRVERLMKGQDPDAPDEEVDEEEDDDEEVEDADADGDDGSDFMG</sequence>
<evidence type="ECO:0000313" key="5">
    <source>
        <dbReference type="Proteomes" id="UP000002009"/>
    </source>
</evidence>
<feature type="region of interest" description="Disordered" evidence="3">
    <location>
        <begin position="524"/>
        <end position="570"/>
    </location>
</feature>
<dbReference type="GeneID" id="8244625"/>
<dbReference type="eggNOG" id="KOG1174">
    <property type="taxonomic scope" value="Eukaryota"/>
</dbReference>
<dbReference type="OrthoDB" id="308440at2759"/>
<name>C1E8Z4_MICCC</name>
<reference evidence="4 5" key="1">
    <citation type="journal article" date="2009" name="Science">
        <title>Green evolution and dynamic adaptations revealed by genomes of the marine picoeukaryotes Micromonas.</title>
        <authorList>
            <person name="Worden A.Z."/>
            <person name="Lee J.H."/>
            <person name="Mock T."/>
            <person name="Rouze P."/>
            <person name="Simmons M.P."/>
            <person name="Aerts A.L."/>
            <person name="Allen A.E."/>
            <person name="Cuvelier M.L."/>
            <person name="Derelle E."/>
            <person name="Everett M.V."/>
            <person name="Foulon E."/>
            <person name="Grimwood J."/>
            <person name="Gundlach H."/>
            <person name="Henrissat B."/>
            <person name="Napoli C."/>
            <person name="McDonald S.M."/>
            <person name="Parker M.S."/>
            <person name="Rombauts S."/>
            <person name="Salamov A."/>
            <person name="Von Dassow P."/>
            <person name="Badger J.H."/>
            <person name="Coutinho P.M."/>
            <person name="Demir E."/>
            <person name="Dubchak I."/>
            <person name="Gentemann C."/>
            <person name="Eikrem W."/>
            <person name="Gready J.E."/>
            <person name="John U."/>
            <person name="Lanier W."/>
            <person name="Lindquist E.A."/>
            <person name="Lucas S."/>
            <person name="Mayer K.F."/>
            <person name="Moreau H."/>
            <person name="Not F."/>
            <person name="Otillar R."/>
            <person name="Panaud O."/>
            <person name="Pangilinan J."/>
            <person name="Paulsen I."/>
            <person name="Piegu B."/>
            <person name="Poliakov A."/>
            <person name="Robbens S."/>
            <person name="Schmutz J."/>
            <person name="Toulza E."/>
            <person name="Wyss T."/>
            <person name="Zelensky A."/>
            <person name="Zhou K."/>
            <person name="Armbrust E.V."/>
            <person name="Bhattacharya D."/>
            <person name="Goodenough U.W."/>
            <person name="Van de Peer Y."/>
            <person name="Grigoriev I.V."/>
        </authorList>
    </citation>
    <scope>NUCLEOTIDE SEQUENCE [LARGE SCALE GENOMIC DNA]</scope>
    <source>
        <strain evidence="5">RCC299 / NOUM17</strain>
    </source>
</reference>
<proteinExistence type="predicted"/>
<dbReference type="PANTHER" id="PTHR12558">
    <property type="entry name" value="CELL DIVISION CYCLE 16,23,27"/>
    <property type="match status" value="1"/>
</dbReference>
<evidence type="ECO:0008006" key="6">
    <source>
        <dbReference type="Google" id="ProtNLM"/>
    </source>
</evidence>
<dbReference type="InParanoid" id="C1E8Z4"/>
<organism evidence="4 5">
    <name type="scientific">Micromonas commoda (strain RCC299 / NOUM17 / CCMP2709)</name>
    <name type="common">Picoplanktonic green alga</name>
    <dbReference type="NCBI Taxonomy" id="296587"/>
    <lineage>
        <taxon>Eukaryota</taxon>
        <taxon>Viridiplantae</taxon>
        <taxon>Chlorophyta</taxon>
        <taxon>Mamiellophyceae</taxon>
        <taxon>Mamiellales</taxon>
        <taxon>Mamiellaceae</taxon>
        <taxon>Micromonas</taxon>
    </lineage>
</organism>
<dbReference type="KEGG" id="mis:MICPUN_83212"/>
<keyword evidence="5" id="KW-1185">Reference proteome</keyword>
<evidence type="ECO:0000256" key="2">
    <source>
        <dbReference type="PROSITE-ProRule" id="PRU00339"/>
    </source>
</evidence>
<protein>
    <recommendedName>
        <fullName evidence="6">Anaphase-promoting complex subunit 7</fullName>
    </recommendedName>
</protein>
<gene>
    <name evidence="4" type="primary">APC7</name>
    <name evidence="4" type="ORF">MICPUN_83212</name>
</gene>
<dbReference type="Pfam" id="PF13432">
    <property type="entry name" value="TPR_16"/>
    <property type="match status" value="2"/>
</dbReference>
<dbReference type="FunCoup" id="C1E8Z4">
    <property type="interactions" value="1186"/>
</dbReference>
<evidence type="ECO:0000313" key="4">
    <source>
        <dbReference type="EMBL" id="ACO64240.1"/>
    </source>
</evidence>
<dbReference type="Proteomes" id="UP000002009">
    <property type="component" value="Chromosome 6"/>
</dbReference>
<dbReference type="InterPro" id="IPR011990">
    <property type="entry name" value="TPR-like_helical_dom_sf"/>
</dbReference>
<dbReference type="GO" id="GO:0051301">
    <property type="term" value="P:cell division"/>
    <property type="evidence" value="ECO:0007669"/>
    <property type="project" value="TreeGrafter"/>
</dbReference>
<accession>C1E8Z4</accession>
<feature type="region of interest" description="Disordered" evidence="3">
    <location>
        <begin position="81"/>
        <end position="107"/>
    </location>
</feature>
<dbReference type="AlphaFoldDB" id="C1E8Z4"/>
<dbReference type="SMART" id="SM00028">
    <property type="entry name" value="TPR"/>
    <property type="match status" value="7"/>
</dbReference>
<dbReference type="Gene3D" id="1.25.40.10">
    <property type="entry name" value="Tetratricopeptide repeat domain"/>
    <property type="match status" value="3"/>
</dbReference>
<dbReference type="GO" id="GO:0005680">
    <property type="term" value="C:anaphase-promoting complex"/>
    <property type="evidence" value="ECO:0007669"/>
    <property type="project" value="TreeGrafter"/>
</dbReference>
<keyword evidence="1 2" id="KW-0802">TPR repeat</keyword>
<evidence type="ECO:0000256" key="3">
    <source>
        <dbReference type="SAM" id="MobiDB-lite"/>
    </source>
</evidence>
<dbReference type="PROSITE" id="PS50005">
    <property type="entry name" value="TPR"/>
    <property type="match status" value="3"/>
</dbReference>